<dbReference type="InterPro" id="IPR012337">
    <property type="entry name" value="RNaseH-like_sf"/>
</dbReference>
<proteinExistence type="predicted"/>
<evidence type="ECO:0000259" key="2">
    <source>
        <dbReference type="Pfam" id="PF05699"/>
    </source>
</evidence>
<dbReference type="SUPFAM" id="SSF53098">
    <property type="entry name" value="Ribonuclease H-like"/>
    <property type="match status" value="1"/>
</dbReference>
<dbReference type="EMBL" id="AJIL01000097">
    <property type="protein sequence ID" value="KNE95440.1"/>
    <property type="molecule type" value="Genomic_DNA"/>
</dbReference>
<evidence type="ECO:0000313" key="4">
    <source>
        <dbReference type="Proteomes" id="UP000054564"/>
    </source>
</evidence>
<evidence type="ECO:0000313" key="3">
    <source>
        <dbReference type="EMBL" id="KNE95440.1"/>
    </source>
</evidence>
<dbReference type="AlphaFoldDB" id="A0A0L0V810"/>
<dbReference type="GO" id="GO:0046983">
    <property type="term" value="F:protein dimerization activity"/>
    <property type="evidence" value="ECO:0007669"/>
    <property type="project" value="InterPro"/>
</dbReference>
<protein>
    <recommendedName>
        <fullName evidence="2">HAT C-terminal dimerisation domain-containing protein</fullName>
    </recommendedName>
</protein>
<feature type="compositionally biased region" description="Low complexity" evidence="1">
    <location>
        <begin position="99"/>
        <end position="111"/>
    </location>
</feature>
<dbReference type="PANTHER" id="PTHR46169:SF15">
    <property type="entry name" value="INNER CENTROMERE PROTEIN A-LIKE ISOFORM X1-RELATED"/>
    <property type="match status" value="1"/>
</dbReference>
<gene>
    <name evidence="3" type="ORF">PSTG_11293</name>
</gene>
<comment type="caution">
    <text evidence="3">The sequence shown here is derived from an EMBL/GenBank/DDBJ whole genome shotgun (WGS) entry which is preliminary data.</text>
</comment>
<dbReference type="PANTHER" id="PTHR46169">
    <property type="entry name" value="DNA REPLICATION-RELATED ELEMENT FACTOR, ISOFORM A"/>
    <property type="match status" value="1"/>
</dbReference>
<dbReference type="InterPro" id="IPR008906">
    <property type="entry name" value="HATC_C_dom"/>
</dbReference>
<feature type="compositionally biased region" description="Acidic residues" evidence="1">
    <location>
        <begin position="403"/>
        <end position="435"/>
    </location>
</feature>
<sequence>MDHVSRFQLGSCADRPLCLDLLPPTTNRSFPHHQPAIAPTPTINRSFPHHQPAIAPTPTTHRPMGQPRKRPRRGLPSSVDDPKGRPAESDQQEEDDETQSAAQTPTSTAASLEQTDEARLEHALRKYHNNSSAAYTSYHPTELSNQKDKFKQFCIAWKCKTNLLTHAGRCHAKHATQSRNRSLASVGVTGTGELDPQEVLQHCALWCAETASPFSALEQVSHQRLLHPTIIKNLPTRKMVSRAIQMIYLAIQEAFCQELKMHQGAMYLGVDAWQAPNGFDVIGAVIYRLKEDKSGQLQLNAMPLDFVKLKGSHTGKYLARMVQYIVEKFGIQNRICGIVSDNASNNAMMVTKLANLKWKHFQGEPQWIRCFAHILNLVVKAILQPFGPPKKRRSTVEEGGQSDGEEDKGDLIDSYEDADDGNSEEGEEEEDGDADCPEHKDGDLPEDDELTLEDIQDLEEEDKDDVYTSSLCRQTLAKFRAVATKLKKSPNSKAKFIKFCHDNKCITPHNIERDVPTRWNSTYKQIVSIIRCEKALIVWQRDTQYGIPRKSHLNQADFDLAQDLVQVLEPFYEFTLQVSTKASARVAHVVVLIDQITAALSTVVANEDERYPPALRNACRAGVIITNNYYSLTDSSPIYRIAMVLHPSFKDKYFKLAKWPKSWIDEAIDLTRDMYNTWYKPKQPTPATDEVSKRPPRPPQTGVLAGLGAAALARSAGATTDPIDVWLSGGLVLDEGAPVNSLKWWAEQKRGGNTHNWLLQMALNVMCCPATTVDVERTSNFGRDYVLARRHNLSAKSVSRGMAVSFFSKNNAIKPLALHEYMTKKKNAVKTRVKERVATGSGGVLTVED</sequence>
<accession>A0A0L0V810</accession>
<name>A0A0L0V810_9BASI</name>
<reference evidence="4" key="1">
    <citation type="submission" date="2014-03" db="EMBL/GenBank/DDBJ databases">
        <title>The Genome Sequence of Puccinia striiformis f. sp. tritici PST-78.</title>
        <authorList>
            <consortium name="The Broad Institute Genome Sequencing Platform"/>
            <person name="Cuomo C."/>
            <person name="Hulbert S."/>
            <person name="Chen X."/>
            <person name="Walker B."/>
            <person name="Young S.K."/>
            <person name="Zeng Q."/>
            <person name="Gargeya S."/>
            <person name="Fitzgerald M."/>
            <person name="Haas B."/>
            <person name="Abouelleil A."/>
            <person name="Alvarado L."/>
            <person name="Arachchi H.M."/>
            <person name="Berlin A.M."/>
            <person name="Chapman S.B."/>
            <person name="Goldberg J."/>
            <person name="Griggs A."/>
            <person name="Gujja S."/>
            <person name="Hansen M."/>
            <person name="Howarth C."/>
            <person name="Imamovic A."/>
            <person name="Larimer J."/>
            <person name="McCowan C."/>
            <person name="Montmayeur A."/>
            <person name="Murphy C."/>
            <person name="Neiman D."/>
            <person name="Pearson M."/>
            <person name="Priest M."/>
            <person name="Roberts A."/>
            <person name="Saif S."/>
            <person name="Shea T."/>
            <person name="Sisk P."/>
            <person name="Sykes S."/>
            <person name="Wortman J."/>
            <person name="Nusbaum C."/>
            <person name="Birren B."/>
        </authorList>
    </citation>
    <scope>NUCLEOTIDE SEQUENCE [LARGE SCALE GENOMIC DNA]</scope>
    <source>
        <strain evidence="4">race PST-78</strain>
    </source>
</reference>
<feature type="region of interest" description="Disordered" evidence="1">
    <location>
        <begin position="388"/>
        <end position="448"/>
    </location>
</feature>
<dbReference type="Pfam" id="PF05699">
    <property type="entry name" value="Dimer_Tnp_hAT"/>
    <property type="match status" value="1"/>
</dbReference>
<feature type="region of interest" description="Disordered" evidence="1">
    <location>
        <begin position="29"/>
        <end position="114"/>
    </location>
</feature>
<evidence type="ECO:0000256" key="1">
    <source>
        <dbReference type="SAM" id="MobiDB-lite"/>
    </source>
</evidence>
<dbReference type="Proteomes" id="UP000054564">
    <property type="component" value="Unassembled WGS sequence"/>
</dbReference>
<dbReference type="GO" id="GO:0006357">
    <property type="term" value="P:regulation of transcription by RNA polymerase II"/>
    <property type="evidence" value="ECO:0007669"/>
    <property type="project" value="TreeGrafter"/>
</dbReference>
<keyword evidence="4" id="KW-1185">Reference proteome</keyword>
<feature type="domain" description="HAT C-terminal dimerisation" evidence="2">
    <location>
        <begin position="737"/>
        <end position="798"/>
    </location>
</feature>
<organism evidence="3 4">
    <name type="scientific">Puccinia striiformis f. sp. tritici PST-78</name>
    <dbReference type="NCBI Taxonomy" id="1165861"/>
    <lineage>
        <taxon>Eukaryota</taxon>
        <taxon>Fungi</taxon>
        <taxon>Dikarya</taxon>
        <taxon>Basidiomycota</taxon>
        <taxon>Pucciniomycotina</taxon>
        <taxon>Pucciniomycetes</taxon>
        <taxon>Pucciniales</taxon>
        <taxon>Pucciniaceae</taxon>
        <taxon>Puccinia</taxon>
    </lineage>
</organism>
<dbReference type="InterPro" id="IPR052717">
    <property type="entry name" value="Vacuolar_transposase_reg"/>
</dbReference>
<dbReference type="GO" id="GO:0005634">
    <property type="term" value="C:nucleus"/>
    <property type="evidence" value="ECO:0007669"/>
    <property type="project" value="TreeGrafter"/>
</dbReference>